<organism evidence="2 3">
    <name type="scientific">Cronobacter dublinensis</name>
    <dbReference type="NCBI Taxonomy" id="413497"/>
    <lineage>
        <taxon>Bacteria</taxon>
        <taxon>Pseudomonadati</taxon>
        <taxon>Pseudomonadota</taxon>
        <taxon>Gammaproteobacteria</taxon>
        <taxon>Enterobacterales</taxon>
        <taxon>Enterobacteriaceae</taxon>
        <taxon>Cronobacter</taxon>
    </lineage>
</organism>
<gene>
    <name evidence="2" type="ORF">EHJ13_09420</name>
</gene>
<dbReference type="Gene3D" id="2.60.40.1090">
    <property type="entry name" value="Fimbrial-type adhesion domain"/>
    <property type="match status" value="1"/>
</dbReference>
<dbReference type="Pfam" id="PF00419">
    <property type="entry name" value="Fimbrial"/>
    <property type="match status" value="1"/>
</dbReference>
<feature type="domain" description="Fimbrial-type adhesion" evidence="1">
    <location>
        <begin position="46"/>
        <end position="197"/>
    </location>
</feature>
<evidence type="ECO:0000259" key="1">
    <source>
        <dbReference type="Pfam" id="PF00419"/>
    </source>
</evidence>
<protein>
    <submittedName>
        <fullName evidence="2">Type 1 fimbrial protein</fullName>
    </submittedName>
</protein>
<accession>A0A9Q4XNC4</accession>
<dbReference type="GO" id="GO:0043709">
    <property type="term" value="P:cell adhesion involved in single-species biofilm formation"/>
    <property type="evidence" value="ECO:0007669"/>
    <property type="project" value="TreeGrafter"/>
</dbReference>
<comment type="caution">
    <text evidence="2">The sequence shown here is derived from an EMBL/GenBank/DDBJ whole genome shotgun (WGS) entry which is preliminary data.</text>
</comment>
<dbReference type="PANTHER" id="PTHR33420:SF10">
    <property type="entry name" value="FIMBRIAE MAJOR SUBUNIT"/>
    <property type="match status" value="1"/>
</dbReference>
<dbReference type="GO" id="GO:0009289">
    <property type="term" value="C:pilus"/>
    <property type="evidence" value="ECO:0007669"/>
    <property type="project" value="InterPro"/>
</dbReference>
<proteinExistence type="predicted"/>
<evidence type="ECO:0000313" key="3">
    <source>
        <dbReference type="Proteomes" id="UP000778262"/>
    </source>
</evidence>
<sequence length="198" mass="21698">MYPAIMSYRMGCFISRIMVAMFAFFYTGLCVAERCVNADDCRITVSFKGKYMEETCDVSINNASSSETITLPTLSTTVLQKSGDEAGSQQFSITLKHCPVDKTVMLSFVNDSGYSDKNTGNLINKAGSGYSENVQVRLRKTDGTQMIINDDGSAQPYVIPATGEDITHYYIAAYYATGDHTVTPGEISTIANIDLVYK</sequence>
<dbReference type="Proteomes" id="UP000778262">
    <property type="component" value="Unassembled WGS sequence"/>
</dbReference>
<dbReference type="AlphaFoldDB" id="A0A9Q4XNC4"/>
<dbReference type="PANTHER" id="PTHR33420">
    <property type="entry name" value="FIMBRIAL SUBUNIT ELFA-RELATED"/>
    <property type="match status" value="1"/>
</dbReference>
<name>A0A9Q4XNC4_9ENTR</name>
<dbReference type="SUPFAM" id="SSF49401">
    <property type="entry name" value="Bacterial adhesins"/>
    <property type="match status" value="1"/>
</dbReference>
<dbReference type="EMBL" id="RPBY01000003">
    <property type="protein sequence ID" value="NCH87657.1"/>
    <property type="molecule type" value="Genomic_DNA"/>
</dbReference>
<reference evidence="2" key="1">
    <citation type="submission" date="2018-11" db="EMBL/GenBank/DDBJ databases">
        <title>Genomics analysis of Putative Virulence Factors on Adhesion and Cytotoxicity for Cronobacter spp.</title>
        <authorList>
            <person name="Cui J."/>
        </authorList>
    </citation>
    <scope>NUCLEOTIDE SEQUENCE</scope>
    <source>
        <strain evidence="2">SD69</strain>
    </source>
</reference>
<dbReference type="InterPro" id="IPR050263">
    <property type="entry name" value="Bact_Fimbrial_Adh_Pro"/>
</dbReference>
<dbReference type="InterPro" id="IPR036937">
    <property type="entry name" value="Adhesion_dom_fimbrial_sf"/>
</dbReference>
<dbReference type="InterPro" id="IPR008966">
    <property type="entry name" value="Adhesion_dom_sf"/>
</dbReference>
<evidence type="ECO:0000313" key="2">
    <source>
        <dbReference type="EMBL" id="NCH87657.1"/>
    </source>
</evidence>
<dbReference type="InterPro" id="IPR000259">
    <property type="entry name" value="Adhesion_dom_fimbrial"/>
</dbReference>